<feature type="modified residue" description="N6-(pyridoxal phosphate)lysine" evidence="9">
    <location>
        <position position="227"/>
    </location>
</feature>
<name>A0A455T428_9CHLR</name>
<gene>
    <name evidence="9 11" type="primary">hisC</name>
    <name evidence="11" type="ORF">KTA_27650</name>
</gene>
<dbReference type="InterPro" id="IPR004838">
    <property type="entry name" value="NHTrfase_class1_PyrdxlP-BS"/>
</dbReference>
<dbReference type="UniPathway" id="UPA00031">
    <property type="reaction ID" value="UER00012"/>
</dbReference>
<dbReference type="AlphaFoldDB" id="A0A455T428"/>
<organism evidence="11">
    <name type="scientific">Thermogemmatispora argillosa</name>
    <dbReference type="NCBI Taxonomy" id="2045280"/>
    <lineage>
        <taxon>Bacteria</taxon>
        <taxon>Bacillati</taxon>
        <taxon>Chloroflexota</taxon>
        <taxon>Ktedonobacteria</taxon>
        <taxon>Thermogemmatisporales</taxon>
        <taxon>Thermogemmatisporaceae</taxon>
        <taxon>Thermogemmatispora</taxon>
    </lineage>
</organism>
<evidence type="ECO:0000313" key="11">
    <source>
        <dbReference type="EMBL" id="BBH94566.1"/>
    </source>
</evidence>
<dbReference type="Gene3D" id="3.90.1150.10">
    <property type="entry name" value="Aspartate Aminotransferase, domain 1"/>
    <property type="match status" value="1"/>
</dbReference>
<dbReference type="Gene3D" id="3.40.640.10">
    <property type="entry name" value="Type I PLP-dependent aspartate aminotransferase-like (Major domain)"/>
    <property type="match status" value="1"/>
</dbReference>
<protein>
    <recommendedName>
        <fullName evidence="9">Histidinol-phosphate aminotransferase</fullName>
        <ecNumber evidence="9">2.6.1.9</ecNumber>
    </recommendedName>
    <alternativeName>
        <fullName evidence="9">Imidazole acetol-phosphate transaminase</fullName>
    </alternativeName>
</protein>
<dbReference type="EC" id="2.6.1.9" evidence="9"/>
<evidence type="ECO:0000256" key="8">
    <source>
        <dbReference type="ARBA" id="ARBA00023102"/>
    </source>
</evidence>
<dbReference type="NCBIfam" id="TIGR01141">
    <property type="entry name" value="hisC"/>
    <property type="match status" value="1"/>
</dbReference>
<comment type="similarity">
    <text evidence="2 9">Belongs to the class-II pyridoxal-phosphate-dependent aminotransferase family. Histidinol-phosphate aminotransferase subfamily.</text>
</comment>
<keyword evidence="5 9" id="KW-0028">Amino-acid biosynthesis</keyword>
<comment type="pathway">
    <text evidence="9">Amino-acid biosynthesis; L-histidine biosynthesis; L-histidine from 5-phospho-alpha-D-ribose 1-diphosphate: step 7/9.</text>
</comment>
<comment type="catalytic activity">
    <reaction evidence="9">
        <text>L-histidinol phosphate + 2-oxoglutarate = 3-(imidazol-4-yl)-2-oxopropyl phosphate + L-glutamate</text>
        <dbReference type="Rhea" id="RHEA:23744"/>
        <dbReference type="ChEBI" id="CHEBI:16810"/>
        <dbReference type="ChEBI" id="CHEBI:29985"/>
        <dbReference type="ChEBI" id="CHEBI:57766"/>
        <dbReference type="ChEBI" id="CHEBI:57980"/>
        <dbReference type="EC" id="2.6.1.9"/>
    </reaction>
</comment>
<dbReference type="PROSITE" id="PS00105">
    <property type="entry name" value="AA_TRANSFER_CLASS_1"/>
    <property type="match status" value="1"/>
</dbReference>
<dbReference type="InterPro" id="IPR004839">
    <property type="entry name" value="Aminotransferase_I/II_large"/>
</dbReference>
<dbReference type="PANTHER" id="PTHR42885">
    <property type="entry name" value="HISTIDINOL-PHOSPHATE AMINOTRANSFERASE-RELATED"/>
    <property type="match status" value="1"/>
</dbReference>
<dbReference type="EMBL" id="AP019377">
    <property type="protein sequence ID" value="BBH94566.1"/>
    <property type="molecule type" value="Genomic_DNA"/>
</dbReference>
<dbReference type="GO" id="GO:0030170">
    <property type="term" value="F:pyridoxal phosphate binding"/>
    <property type="evidence" value="ECO:0007669"/>
    <property type="project" value="InterPro"/>
</dbReference>
<keyword evidence="4 9" id="KW-0032">Aminotransferase</keyword>
<evidence type="ECO:0000256" key="2">
    <source>
        <dbReference type="ARBA" id="ARBA00007970"/>
    </source>
</evidence>
<accession>A0A455T428</accession>
<evidence type="ECO:0000256" key="6">
    <source>
        <dbReference type="ARBA" id="ARBA00022679"/>
    </source>
</evidence>
<evidence type="ECO:0000256" key="5">
    <source>
        <dbReference type="ARBA" id="ARBA00022605"/>
    </source>
</evidence>
<evidence type="ECO:0000256" key="4">
    <source>
        <dbReference type="ARBA" id="ARBA00022576"/>
    </source>
</evidence>
<dbReference type="Pfam" id="PF00155">
    <property type="entry name" value="Aminotran_1_2"/>
    <property type="match status" value="1"/>
</dbReference>
<dbReference type="GO" id="GO:0000105">
    <property type="term" value="P:L-histidine biosynthetic process"/>
    <property type="evidence" value="ECO:0007669"/>
    <property type="project" value="UniProtKB-UniRule"/>
</dbReference>
<keyword evidence="6 9" id="KW-0808">Transferase</keyword>
<sequence length="380" mass="42423">MQPYASRVVQVRPEIERIAPYVPGESLEAFSQRTGIPIDRLIKLNSNENPYGPIPPVLAALGRYVHYNNYPDTDSTALRRALAEFTGLDERYIVLSHGSNELINLLWHVFLSVGDNIICCPPTFTLYTTVTTLCGAYVIEVPRTESYDIDVEAILSALTPETKLIVLCSPNNPTGNLVAQEDILRLLETGRIVVVDEAYVEFSQQPRGVAHLVPEYPNLVVLRSFSKWAGLAGLRIGYGLFPEWIASYLRRAQCPFEVNVAGHIAAIETLAHLDCVWERVQRLIEERERLFQVLAAQPYLAPVPSQGNFIMARVCDEEITVEDVRASVEAYGILLRYFQHPYLQNVLRVTVGLPEHTDLLARALAEVRPGRALRSAGSSG</sequence>
<evidence type="ECO:0000256" key="1">
    <source>
        <dbReference type="ARBA" id="ARBA00001933"/>
    </source>
</evidence>
<keyword evidence="7 9" id="KW-0663">Pyridoxal phosphate</keyword>
<dbReference type="PANTHER" id="PTHR42885:SF2">
    <property type="entry name" value="HISTIDINOL-PHOSPHATE AMINOTRANSFERASE"/>
    <property type="match status" value="1"/>
</dbReference>
<dbReference type="HAMAP" id="MF_01023">
    <property type="entry name" value="HisC_aminotrans_2"/>
    <property type="match status" value="1"/>
</dbReference>
<evidence type="ECO:0000256" key="3">
    <source>
        <dbReference type="ARBA" id="ARBA00011738"/>
    </source>
</evidence>
<dbReference type="GO" id="GO:0004400">
    <property type="term" value="F:histidinol-phosphate transaminase activity"/>
    <property type="evidence" value="ECO:0007669"/>
    <property type="project" value="UniProtKB-UniRule"/>
</dbReference>
<dbReference type="InterPro" id="IPR015421">
    <property type="entry name" value="PyrdxlP-dep_Trfase_major"/>
</dbReference>
<dbReference type="SUPFAM" id="SSF53383">
    <property type="entry name" value="PLP-dependent transferases"/>
    <property type="match status" value="1"/>
</dbReference>
<evidence type="ECO:0000259" key="10">
    <source>
        <dbReference type="Pfam" id="PF00155"/>
    </source>
</evidence>
<dbReference type="CDD" id="cd00609">
    <property type="entry name" value="AAT_like"/>
    <property type="match status" value="1"/>
</dbReference>
<dbReference type="InterPro" id="IPR005861">
    <property type="entry name" value="HisP_aminotrans"/>
</dbReference>
<evidence type="ECO:0000256" key="7">
    <source>
        <dbReference type="ARBA" id="ARBA00022898"/>
    </source>
</evidence>
<reference evidence="11" key="1">
    <citation type="submission" date="2018-12" db="EMBL/GenBank/DDBJ databases">
        <title>Novel natural products biosynthetic potential of the class Ktedonobacteria.</title>
        <authorList>
            <person name="Zheng Y."/>
            <person name="Saitou A."/>
            <person name="Wang C.M."/>
            <person name="Toyoda A."/>
            <person name="Minakuchi Y."/>
            <person name="Sekiguchi Y."/>
            <person name="Ueda K."/>
            <person name="Takano H."/>
            <person name="Sakai Y."/>
            <person name="Yokota A."/>
            <person name="Yabe S."/>
        </authorList>
    </citation>
    <scope>NUCLEOTIDE SEQUENCE</scope>
    <source>
        <strain evidence="11">A3-2</strain>
    </source>
</reference>
<feature type="domain" description="Aminotransferase class I/classII large" evidence="10">
    <location>
        <begin position="41"/>
        <end position="357"/>
    </location>
</feature>
<keyword evidence="8 9" id="KW-0368">Histidine biosynthesis</keyword>
<comment type="subunit">
    <text evidence="3 9">Homodimer.</text>
</comment>
<dbReference type="InterPro" id="IPR015424">
    <property type="entry name" value="PyrdxlP-dep_Trfase"/>
</dbReference>
<evidence type="ECO:0000256" key="9">
    <source>
        <dbReference type="HAMAP-Rule" id="MF_01023"/>
    </source>
</evidence>
<proteinExistence type="inferred from homology"/>
<dbReference type="InterPro" id="IPR015422">
    <property type="entry name" value="PyrdxlP-dep_Trfase_small"/>
</dbReference>
<comment type="cofactor">
    <cofactor evidence="1 9">
        <name>pyridoxal 5'-phosphate</name>
        <dbReference type="ChEBI" id="CHEBI:597326"/>
    </cofactor>
</comment>